<dbReference type="eggNOG" id="COG0810">
    <property type="taxonomic scope" value="Bacteria"/>
</dbReference>
<evidence type="ECO:0000256" key="7">
    <source>
        <dbReference type="ARBA" id="ARBA00022927"/>
    </source>
</evidence>
<dbReference type="PANTHER" id="PTHR33446">
    <property type="entry name" value="PROTEIN TONB-RELATED"/>
    <property type="match status" value="1"/>
</dbReference>
<dbReference type="eggNOG" id="COG4219">
    <property type="taxonomic scope" value="Bacteria"/>
</dbReference>
<dbReference type="InterPro" id="IPR037682">
    <property type="entry name" value="TonB_C"/>
</dbReference>
<keyword evidence="9 10" id="KW-0472">Membrane</keyword>
<dbReference type="InterPro" id="IPR008756">
    <property type="entry name" value="Peptidase_M56"/>
</dbReference>
<dbReference type="Proteomes" id="UP000027442">
    <property type="component" value="Unassembled WGS sequence"/>
</dbReference>
<dbReference type="GO" id="GO:0055085">
    <property type="term" value="P:transmembrane transport"/>
    <property type="evidence" value="ECO:0007669"/>
    <property type="project" value="InterPro"/>
</dbReference>
<feature type="transmembrane region" description="Helical" evidence="10">
    <location>
        <begin position="6"/>
        <end position="22"/>
    </location>
</feature>
<dbReference type="RefSeq" id="WP_018967713.1">
    <property type="nucleotide sequence ID" value="NZ_KB899216.1"/>
</dbReference>
<keyword evidence="4" id="KW-1003">Cell membrane</keyword>
<feature type="transmembrane region" description="Helical" evidence="10">
    <location>
        <begin position="177"/>
        <end position="195"/>
    </location>
</feature>
<feature type="transmembrane region" description="Helical" evidence="10">
    <location>
        <begin position="89"/>
        <end position="110"/>
    </location>
</feature>
<evidence type="ECO:0000256" key="5">
    <source>
        <dbReference type="ARBA" id="ARBA00022519"/>
    </source>
</evidence>
<protein>
    <submittedName>
        <fullName evidence="12">TonB-dependent receptor</fullName>
    </submittedName>
</protein>
<evidence type="ECO:0000256" key="9">
    <source>
        <dbReference type="ARBA" id="ARBA00023136"/>
    </source>
</evidence>
<sequence length="410" mass="46708">MLMYLIKANVVLVVLFGFYQLISGGDTFFKWRRLSLLSIYVLSLLLPTINLASVIDDGSPVANILPRIAYILPEVTVQPLPEVFDWQQFMIWMYVAVALTLLLRVCWQVVMVCRLALRSKRLMLHGTAVYVLAGDCSPFSFFRWIFVNPVDKTPLQLRQILTHEQTHVAQWHSVDALLSQLFVAAFWFNPIAWLMRVQVRSNLEYLADRSVLCEGMDKKAYQYHLLAVAYRKNVATITNNFNVLPLKKRIKMMNKQTSNPLARLKYLLFVPLTIALMAMNSSVIRANVQKEEVREAQTVKKAAPDNKVYEVCEQMPSYVGGQPALMKYLIENVRYPKAAVEAKQQGRVVVQFVVEKDGAVSGVKLLKSVTPLLDAEAIRVVKAMPKWNPGKKDGKLVRVRYALPVSFRLS</sequence>
<dbReference type="GO" id="GO:0098797">
    <property type="term" value="C:plasma membrane protein complex"/>
    <property type="evidence" value="ECO:0007669"/>
    <property type="project" value="TreeGrafter"/>
</dbReference>
<evidence type="ECO:0000256" key="6">
    <source>
        <dbReference type="ARBA" id="ARBA00022692"/>
    </source>
</evidence>
<comment type="subcellular location">
    <subcellularLocation>
        <location evidence="1">Cell inner membrane</location>
        <topology evidence="1">Single-pass membrane protein</topology>
        <orientation evidence="1">Periplasmic side</orientation>
    </subcellularLocation>
</comment>
<keyword evidence="13" id="KW-1185">Reference proteome</keyword>
<name>A0A069QH53_HOYLO</name>
<dbReference type="InterPro" id="IPR051045">
    <property type="entry name" value="TonB-dependent_transducer"/>
</dbReference>
<dbReference type="HOGENOM" id="CLU_013798_1_0_10"/>
<dbReference type="PANTHER" id="PTHR33446:SF2">
    <property type="entry name" value="PROTEIN TONB"/>
    <property type="match status" value="1"/>
</dbReference>
<dbReference type="NCBIfam" id="TIGR01352">
    <property type="entry name" value="tonB_Cterm"/>
    <property type="match status" value="1"/>
</dbReference>
<evidence type="ECO:0000256" key="8">
    <source>
        <dbReference type="ARBA" id="ARBA00022989"/>
    </source>
</evidence>
<dbReference type="CDD" id="cd07341">
    <property type="entry name" value="M56_BlaR1_MecR1_like"/>
    <property type="match status" value="1"/>
</dbReference>
<evidence type="ECO:0000256" key="4">
    <source>
        <dbReference type="ARBA" id="ARBA00022475"/>
    </source>
</evidence>
<comment type="similarity">
    <text evidence="2">Belongs to the TonB family.</text>
</comment>
<keyword evidence="7" id="KW-0653">Protein transport</keyword>
<dbReference type="Pfam" id="PF03544">
    <property type="entry name" value="TonB_C"/>
    <property type="match status" value="1"/>
</dbReference>
<feature type="transmembrane region" description="Helical" evidence="10">
    <location>
        <begin position="122"/>
        <end position="146"/>
    </location>
</feature>
<evidence type="ECO:0000256" key="10">
    <source>
        <dbReference type="SAM" id="Phobius"/>
    </source>
</evidence>
<dbReference type="Pfam" id="PF05569">
    <property type="entry name" value="Peptidase_M56"/>
    <property type="match status" value="1"/>
</dbReference>
<keyword evidence="8 10" id="KW-1133">Transmembrane helix</keyword>
<evidence type="ECO:0000256" key="2">
    <source>
        <dbReference type="ARBA" id="ARBA00006555"/>
    </source>
</evidence>
<dbReference type="GO" id="GO:0031992">
    <property type="term" value="F:energy transducer activity"/>
    <property type="evidence" value="ECO:0007669"/>
    <property type="project" value="TreeGrafter"/>
</dbReference>
<keyword evidence="6 10" id="KW-0812">Transmembrane</keyword>
<feature type="domain" description="TonB C-terminal" evidence="11">
    <location>
        <begin position="320"/>
        <end position="410"/>
    </location>
</feature>
<evidence type="ECO:0000259" key="11">
    <source>
        <dbReference type="PROSITE" id="PS52015"/>
    </source>
</evidence>
<organism evidence="12 13">
    <name type="scientific">Hoylesella loescheii DSM 19665 = JCM 12249 = ATCC 15930</name>
    <dbReference type="NCBI Taxonomy" id="1122985"/>
    <lineage>
        <taxon>Bacteria</taxon>
        <taxon>Pseudomonadati</taxon>
        <taxon>Bacteroidota</taxon>
        <taxon>Bacteroidia</taxon>
        <taxon>Bacteroidales</taxon>
        <taxon>Prevotellaceae</taxon>
        <taxon>Hoylesella</taxon>
    </lineage>
</organism>
<evidence type="ECO:0000313" key="13">
    <source>
        <dbReference type="Proteomes" id="UP000027442"/>
    </source>
</evidence>
<accession>A0A069QH53</accession>
<dbReference type="PATRIC" id="fig|1122985.7.peg.1980"/>
<feature type="transmembrane region" description="Helical" evidence="10">
    <location>
        <begin position="261"/>
        <end position="279"/>
    </location>
</feature>
<reference evidence="12 13" key="1">
    <citation type="submission" date="2013-08" db="EMBL/GenBank/DDBJ databases">
        <authorList>
            <person name="Weinstock G."/>
            <person name="Sodergren E."/>
            <person name="Wylie T."/>
            <person name="Fulton L."/>
            <person name="Fulton R."/>
            <person name="Fronick C."/>
            <person name="O'Laughlin M."/>
            <person name="Godfrey J."/>
            <person name="Miner T."/>
            <person name="Herter B."/>
            <person name="Appelbaum E."/>
            <person name="Cordes M."/>
            <person name="Lek S."/>
            <person name="Wollam A."/>
            <person name="Pepin K.H."/>
            <person name="Palsikar V.B."/>
            <person name="Mitreva M."/>
            <person name="Wilson R.K."/>
        </authorList>
    </citation>
    <scope>NUCLEOTIDE SEQUENCE [LARGE SCALE GENOMIC DNA]</scope>
    <source>
        <strain evidence="12 13">ATCC 15930</strain>
    </source>
</reference>
<dbReference type="Gene3D" id="3.30.1150.10">
    <property type="match status" value="1"/>
</dbReference>
<comment type="caution">
    <text evidence="12">The sequence shown here is derived from an EMBL/GenBank/DDBJ whole genome shotgun (WGS) entry which is preliminary data.</text>
</comment>
<feature type="transmembrane region" description="Helical" evidence="10">
    <location>
        <begin position="34"/>
        <end position="55"/>
    </location>
</feature>
<keyword evidence="5" id="KW-0997">Cell inner membrane</keyword>
<evidence type="ECO:0000256" key="1">
    <source>
        <dbReference type="ARBA" id="ARBA00004383"/>
    </source>
</evidence>
<dbReference type="GO" id="GO:0015031">
    <property type="term" value="P:protein transport"/>
    <property type="evidence" value="ECO:0007669"/>
    <property type="project" value="UniProtKB-KW"/>
</dbReference>
<evidence type="ECO:0000256" key="3">
    <source>
        <dbReference type="ARBA" id="ARBA00022448"/>
    </source>
</evidence>
<dbReference type="PROSITE" id="PS52015">
    <property type="entry name" value="TONB_CTD"/>
    <property type="match status" value="1"/>
</dbReference>
<dbReference type="AlphaFoldDB" id="A0A069QH53"/>
<dbReference type="SUPFAM" id="SSF74653">
    <property type="entry name" value="TolA/TonB C-terminal domain"/>
    <property type="match status" value="1"/>
</dbReference>
<keyword evidence="12" id="KW-0675">Receptor</keyword>
<evidence type="ECO:0000313" key="12">
    <source>
        <dbReference type="EMBL" id="KDR52032.1"/>
    </source>
</evidence>
<dbReference type="InterPro" id="IPR006260">
    <property type="entry name" value="TonB/TolA_C"/>
</dbReference>
<gene>
    <name evidence="12" type="ORF">HMPREF1991_01907</name>
</gene>
<dbReference type="FunFam" id="3.30.1150.10:FF:000002">
    <property type="entry name" value="Energy transducer TonB"/>
    <property type="match status" value="1"/>
</dbReference>
<keyword evidence="3" id="KW-0813">Transport</keyword>
<dbReference type="EMBL" id="JNGW01000080">
    <property type="protein sequence ID" value="KDR52032.1"/>
    <property type="molecule type" value="Genomic_DNA"/>
</dbReference>
<proteinExistence type="inferred from homology"/>